<keyword evidence="3" id="KW-1185">Reference proteome</keyword>
<comment type="caution">
    <text evidence="2">The sequence shown here is derived from an EMBL/GenBank/DDBJ whole genome shotgun (WGS) entry which is preliminary data.</text>
</comment>
<accession>C4GF01</accession>
<evidence type="ECO:0000256" key="1">
    <source>
        <dbReference type="SAM" id="Phobius"/>
    </source>
</evidence>
<dbReference type="RefSeq" id="WP_003794324.1">
    <property type="nucleotide sequence ID" value="NZ_GG665871.1"/>
</dbReference>
<evidence type="ECO:0000313" key="2">
    <source>
        <dbReference type="EMBL" id="EEP68806.1"/>
    </source>
</evidence>
<reference evidence="2" key="1">
    <citation type="submission" date="2009-04" db="EMBL/GenBank/DDBJ databases">
        <authorList>
            <person name="Weinstock G."/>
            <person name="Sodergren E."/>
            <person name="Clifton S."/>
            <person name="Fulton L."/>
            <person name="Fulton B."/>
            <person name="Courtney L."/>
            <person name="Fronick C."/>
            <person name="Harrison M."/>
            <person name="Strong C."/>
            <person name="Farmer C."/>
            <person name="Delahaunty K."/>
            <person name="Markovic C."/>
            <person name="Hall O."/>
            <person name="Minx P."/>
            <person name="Tomlinson C."/>
            <person name="Mitreva M."/>
            <person name="Nelson J."/>
            <person name="Hou S."/>
            <person name="Wollam A."/>
            <person name="Pepin K.H."/>
            <person name="Johnson M."/>
            <person name="Bhonagiri V."/>
            <person name="Nash W.E."/>
            <person name="Warren W."/>
            <person name="Chinwalla A."/>
            <person name="Mardis E.R."/>
            <person name="Wilson R.K."/>
        </authorList>
    </citation>
    <scope>NUCLEOTIDE SEQUENCE [LARGE SCALE GENOMIC DNA]</scope>
    <source>
        <strain evidence="2">ATCC 51147</strain>
    </source>
</reference>
<dbReference type="OrthoDB" id="5147731at2"/>
<dbReference type="EMBL" id="ACJW02000002">
    <property type="protein sequence ID" value="EEP68806.1"/>
    <property type="molecule type" value="Genomic_DNA"/>
</dbReference>
<feature type="transmembrane region" description="Helical" evidence="1">
    <location>
        <begin position="144"/>
        <end position="166"/>
    </location>
</feature>
<dbReference type="Proteomes" id="UP000003009">
    <property type="component" value="Unassembled WGS sequence"/>
</dbReference>
<keyword evidence="1" id="KW-1133">Transmembrane helix</keyword>
<keyword evidence="1" id="KW-0472">Membrane</keyword>
<organism evidence="2 3">
    <name type="scientific">Kingella oralis ATCC 51147</name>
    <dbReference type="NCBI Taxonomy" id="629741"/>
    <lineage>
        <taxon>Bacteria</taxon>
        <taxon>Pseudomonadati</taxon>
        <taxon>Pseudomonadota</taxon>
        <taxon>Betaproteobacteria</taxon>
        <taxon>Neisseriales</taxon>
        <taxon>Neisseriaceae</taxon>
        <taxon>Kingella</taxon>
    </lineage>
</organism>
<keyword evidence="1" id="KW-0812">Transmembrane</keyword>
<dbReference type="HOGENOM" id="CLU_111586_1_0_4"/>
<proteinExistence type="predicted"/>
<feature type="transmembrane region" description="Helical" evidence="1">
    <location>
        <begin position="58"/>
        <end position="81"/>
    </location>
</feature>
<protein>
    <submittedName>
        <fullName evidence="2">Uncharacterized protein</fullName>
    </submittedName>
</protein>
<name>C4GF01_9NEIS</name>
<feature type="transmembrane region" description="Helical" evidence="1">
    <location>
        <begin position="6"/>
        <end position="26"/>
    </location>
</feature>
<sequence length="170" mass="18781">MLNTPALLLSSIIWSLLWMIFVAISVRHFPWTMAHDYPPDMQQATALPAPSPAQKRHAALFTALAFTLLFAFAIATTLLAYAGRGASFATVFCHLWLMGMAWNAVDLLLVDWLLICTLASPLFIFPNTAHCAGRHDFRFHWMGFVKGCVAMSAISGVLAVLTFGLMHLTQ</sequence>
<dbReference type="AlphaFoldDB" id="C4GF01"/>
<gene>
    <name evidence="2" type="ORF">GCWU000324_00710</name>
</gene>
<dbReference type="GeneID" id="84906953"/>
<feature type="transmembrane region" description="Helical" evidence="1">
    <location>
        <begin position="101"/>
        <end position="124"/>
    </location>
</feature>
<evidence type="ECO:0000313" key="3">
    <source>
        <dbReference type="Proteomes" id="UP000003009"/>
    </source>
</evidence>